<evidence type="ECO:0000256" key="3">
    <source>
        <dbReference type="ARBA" id="ARBA00023157"/>
    </source>
</evidence>
<dbReference type="PRINTS" id="PR00791">
    <property type="entry name" value="PEPDIPTASEA"/>
</dbReference>
<dbReference type="Proteomes" id="UP000274131">
    <property type="component" value="Unassembled WGS sequence"/>
</dbReference>
<dbReference type="WBParaSite" id="EVEC_0000362601-mRNA-1">
    <property type="protein sequence ID" value="EVEC_0000362601-mRNA-1"/>
    <property type="gene ID" value="EVEC_0000362601"/>
</dbReference>
<sequence>IDDDAIQQLVNKFLNTGEGGEESQEKVNKNALSLINSSSYWSNEAAERSIKDPAEAKKWLDGYATEAQKVLHEVANSGWNYFTSISPLNKQMLDEAEEMLSQFVKATSRQARQFDLLTIEDPTLRRQIELLTVEGINALNKTEYQQVTKLQAAINKAITDASICEEGKPPPCLLKLVDLTSAMIYEKKPQNLLYIWKSWRDAVLKADLASTYEQLMELTNKGAKITGFKDAGAMWRSPFDLSTELTKPKINLLEEVNRVYEQIQPFYKQVSFPLISKIPNTFIGNLIDYNWISYYHESRPFKTENKYNQKILERLQMSNFTSKKMFIQAYRFFKSLDFEKLPKSFWEDSVFTRKWTRDMLCDPPTAYDMRDRVVKACVQVGEEGFRMAHKLIAQVYYQHSYRQQPLLFQEAANPSILFAITNAFHIIAGNPDYLASLVTDGIDDQARQINALYYEALNEFVKLPYDIVADSWRFGIFEGATNRTNWNEVWWNEHYQGIQAPLQRLPTDFDAITSAAIARIHSPAIRHFIGYVVQFQILKALCPHQTELHKGCHLQAPAAKNLKKVMSLGSSITWIEALEMITGDAKLDAKPLLDYYNLLITWLENINEIHQSVIGWDGPGAPFTDAELPSVVNNTESDRVVLSADQVAYPGENCTNGQECLLDSTCKKGRCECNEGLYTLKIGNTHSCVPENPADAGFGDGQGGLVIGLYPKENVTESNVTNPSTSTAKPKTTSQSTGKAARRAGVWESLLILFGFQLLRHITR</sequence>
<dbReference type="PROSITE" id="PS52011">
    <property type="entry name" value="PEPTIDASE_M2"/>
    <property type="match status" value="1"/>
</dbReference>
<comment type="caution">
    <text evidence="7">Lacks conserved residue(s) required for the propagation of feature annotation.</text>
</comment>
<evidence type="ECO:0000256" key="5">
    <source>
        <dbReference type="PIRSR" id="PIRSR601548-2"/>
    </source>
</evidence>
<feature type="region of interest" description="Disordered" evidence="9">
    <location>
        <begin position="716"/>
        <end position="740"/>
    </location>
</feature>
<keyword evidence="3 6" id="KW-1015">Disulfide bond</keyword>
<dbReference type="Pfam" id="PF01683">
    <property type="entry name" value="EB"/>
    <property type="match status" value="1"/>
</dbReference>
<comment type="cofactor">
    <cofactor evidence="8">
        <name>Zn(2+)</name>
        <dbReference type="ChEBI" id="CHEBI:29105"/>
    </cofactor>
    <text evidence="8">Binds 1 zinc ion per subunit.</text>
</comment>
<dbReference type="Pfam" id="PF01401">
    <property type="entry name" value="Peptidase_M2"/>
    <property type="match status" value="1"/>
</dbReference>
<reference evidence="13" key="1">
    <citation type="submission" date="2017-02" db="UniProtKB">
        <authorList>
            <consortium name="WormBaseParasite"/>
        </authorList>
    </citation>
    <scope>IDENTIFICATION</scope>
</reference>
<keyword evidence="8" id="KW-0645">Protease</keyword>
<keyword evidence="2" id="KW-0732">Signal</keyword>
<proteinExistence type="inferred from homology"/>
<comment type="similarity">
    <text evidence="1 7 8">Belongs to the peptidase M2 family.</text>
</comment>
<protein>
    <recommendedName>
        <fullName evidence="8">Angiotensin-converting enzyme</fullName>
        <ecNumber evidence="8">3.4.-.-</ecNumber>
    </recommendedName>
</protein>
<organism evidence="13">
    <name type="scientific">Enterobius vermicularis</name>
    <name type="common">Human pinworm</name>
    <dbReference type="NCBI Taxonomy" id="51028"/>
    <lineage>
        <taxon>Eukaryota</taxon>
        <taxon>Metazoa</taxon>
        <taxon>Ecdysozoa</taxon>
        <taxon>Nematoda</taxon>
        <taxon>Chromadorea</taxon>
        <taxon>Rhabditida</taxon>
        <taxon>Spirurina</taxon>
        <taxon>Oxyuridomorpha</taxon>
        <taxon>Oxyuroidea</taxon>
        <taxon>Oxyuridae</taxon>
        <taxon>Enterobius</taxon>
    </lineage>
</organism>
<evidence type="ECO:0000313" key="12">
    <source>
        <dbReference type="Proteomes" id="UP000274131"/>
    </source>
</evidence>
<evidence type="ECO:0000256" key="4">
    <source>
        <dbReference type="ARBA" id="ARBA00023180"/>
    </source>
</evidence>
<feature type="domain" description="EB" evidence="10">
    <location>
        <begin position="647"/>
        <end position="678"/>
    </location>
</feature>
<keyword evidence="8" id="KW-0862">Zinc</keyword>
<evidence type="ECO:0000256" key="8">
    <source>
        <dbReference type="RuleBase" id="RU361144"/>
    </source>
</evidence>
<dbReference type="GO" id="GO:0016020">
    <property type="term" value="C:membrane"/>
    <property type="evidence" value="ECO:0007669"/>
    <property type="project" value="InterPro"/>
</dbReference>
<dbReference type="GO" id="GO:0046872">
    <property type="term" value="F:metal ion binding"/>
    <property type="evidence" value="ECO:0007669"/>
    <property type="project" value="UniProtKB-KW"/>
</dbReference>
<evidence type="ECO:0000256" key="7">
    <source>
        <dbReference type="PROSITE-ProRule" id="PRU01355"/>
    </source>
</evidence>
<keyword evidence="8" id="KW-0482">Metalloprotease</keyword>
<feature type="disulfide bond" evidence="6 7">
    <location>
        <begin position="164"/>
        <end position="172"/>
    </location>
</feature>
<feature type="compositionally biased region" description="Low complexity" evidence="9">
    <location>
        <begin position="721"/>
        <end position="737"/>
    </location>
</feature>
<accession>A0A0N4V114</accession>
<evidence type="ECO:0000256" key="6">
    <source>
        <dbReference type="PIRSR" id="PIRSR601548-4"/>
    </source>
</evidence>
<dbReference type="AlphaFoldDB" id="A0A0N4V114"/>
<dbReference type="STRING" id="51028.A0A0N4V114"/>
<dbReference type="InterPro" id="IPR006149">
    <property type="entry name" value="EB_dom"/>
</dbReference>
<evidence type="ECO:0000313" key="13">
    <source>
        <dbReference type="WBParaSite" id="EVEC_0000362601-mRNA-1"/>
    </source>
</evidence>
<dbReference type="GO" id="GO:0008241">
    <property type="term" value="F:peptidyl-dipeptidase activity"/>
    <property type="evidence" value="ECO:0007669"/>
    <property type="project" value="InterPro"/>
</dbReference>
<evidence type="ECO:0000256" key="9">
    <source>
        <dbReference type="SAM" id="MobiDB-lite"/>
    </source>
</evidence>
<keyword evidence="8" id="KW-0121">Carboxypeptidase</keyword>
<dbReference type="GO" id="GO:0004180">
    <property type="term" value="F:carboxypeptidase activity"/>
    <property type="evidence" value="ECO:0007669"/>
    <property type="project" value="UniProtKB-KW"/>
</dbReference>
<dbReference type="PANTHER" id="PTHR10514">
    <property type="entry name" value="ANGIOTENSIN-CONVERTING ENZYME"/>
    <property type="match status" value="1"/>
</dbReference>
<keyword evidence="4 8" id="KW-0325">Glycoprotein</keyword>
<gene>
    <name evidence="11" type="ORF">EVEC_LOCUS3334</name>
</gene>
<feature type="disulfide bond" evidence="6">
    <location>
        <begin position="361"/>
        <end position="377"/>
    </location>
</feature>
<evidence type="ECO:0000256" key="1">
    <source>
        <dbReference type="ARBA" id="ARBA00008139"/>
    </source>
</evidence>
<keyword evidence="8" id="KW-0378">Hydrolase</keyword>
<dbReference type="PANTHER" id="PTHR10514:SF27">
    <property type="entry name" value="ANGIOTENSIN-CONVERTING ENZYME"/>
    <property type="match status" value="1"/>
</dbReference>
<dbReference type="GO" id="GO:0008237">
    <property type="term" value="F:metallopeptidase activity"/>
    <property type="evidence" value="ECO:0007669"/>
    <property type="project" value="UniProtKB-KW"/>
</dbReference>
<dbReference type="SUPFAM" id="SSF55486">
    <property type="entry name" value="Metalloproteases ('zincins'), catalytic domain"/>
    <property type="match status" value="1"/>
</dbReference>
<dbReference type="GO" id="GO:0006508">
    <property type="term" value="P:proteolysis"/>
    <property type="evidence" value="ECO:0007669"/>
    <property type="project" value="UniProtKB-KW"/>
</dbReference>
<name>A0A0N4V114_ENTVE</name>
<dbReference type="CDD" id="cd06461">
    <property type="entry name" value="M2_ACE"/>
    <property type="match status" value="1"/>
</dbReference>
<dbReference type="EC" id="3.4.-.-" evidence="8"/>
<dbReference type="InterPro" id="IPR001548">
    <property type="entry name" value="Peptidase_M2"/>
</dbReference>
<feature type="binding site" evidence="5">
    <location>
        <position position="526"/>
    </location>
    <ligand>
        <name>chloride</name>
        <dbReference type="ChEBI" id="CHEBI:17996"/>
        <label>1</label>
    </ligand>
</feature>
<keyword evidence="12" id="KW-1185">Reference proteome</keyword>
<evidence type="ECO:0000256" key="2">
    <source>
        <dbReference type="ARBA" id="ARBA00022729"/>
    </source>
</evidence>
<dbReference type="OrthoDB" id="10029630at2759"/>
<reference evidence="11 12" key="2">
    <citation type="submission" date="2018-10" db="EMBL/GenBank/DDBJ databases">
        <authorList>
            <consortium name="Pathogen Informatics"/>
        </authorList>
    </citation>
    <scope>NUCLEOTIDE SEQUENCE [LARGE SCALE GENOMIC DNA]</scope>
</reference>
<evidence type="ECO:0000259" key="10">
    <source>
        <dbReference type="Pfam" id="PF01683"/>
    </source>
</evidence>
<dbReference type="EMBL" id="UXUI01007569">
    <property type="protein sequence ID" value="VDD88191.1"/>
    <property type="molecule type" value="Genomic_DNA"/>
</dbReference>
<keyword evidence="8" id="KW-0479">Metal-binding</keyword>
<evidence type="ECO:0000313" key="11">
    <source>
        <dbReference type="EMBL" id="VDD88191.1"/>
    </source>
</evidence>